<protein>
    <submittedName>
        <fullName evidence="1">SIR2-like domain-containing protein</fullName>
    </submittedName>
</protein>
<reference evidence="2" key="1">
    <citation type="submission" date="2017-02" db="EMBL/GenBank/DDBJ databases">
        <authorList>
            <person name="Varghese N."/>
            <person name="Submissions S."/>
        </authorList>
    </citation>
    <scope>NUCLEOTIDE SEQUENCE [LARGE SCALE GENOMIC DNA]</scope>
    <source>
        <strain evidence="2">ATCC BAA-73</strain>
    </source>
</reference>
<evidence type="ECO:0000313" key="2">
    <source>
        <dbReference type="Proteomes" id="UP000190625"/>
    </source>
</evidence>
<dbReference type="Proteomes" id="UP000190625">
    <property type="component" value="Unassembled WGS sequence"/>
</dbReference>
<keyword evidence="2" id="KW-1185">Reference proteome</keyword>
<name>A0A1T4JYT5_9FIRM</name>
<dbReference type="Pfam" id="PF13289">
    <property type="entry name" value="SIR2_2"/>
    <property type="match status" value="1"/>
</dbReference>
<sequence>MTTEYCFLLGAGASVPAGIPTMNQLYELFLEILTQEELEFINQLETVLDRHRDDENSFNLESILRILNLINRVDKEPIQSFFCGFKDGIENNLDLVGPMIKKLKGLIREECVTKERNIEYILPLIKFIHEADALQIFTLNYDLIIEILCELYRLKYTDGFNFTWEPKLLENDRKYDLRLYKLHGSIIWHRTQEGKSLKIPIINYEGELKYFLGSELSNMLVYPEENKQEPFQRLLKYFDLELLEKRLLISIGYSFCDALIRQRVLDGLKDNPKLHIYLICPNAQEILEKYFSNYRQRVTVFNQGIKEMLTDDSLYFKLKEFLKSNN</sequence>
<accession>A0A1T4JYT5</accession>
<dbReference type="AlphaFoldDB" id="A0A1T4JYT5"/>
<dbReference type="EMBL" id="FUWM01000005">
    <property type="protein sequence ID" value="SJZ35350.1"/>
    <property type="molecule type" value="Genomic_DNA"/>
</dbReference>
<dbReference type="OrthoDB" id="9808492at2"/>
<evidence type="ECO:0000313" key="1">
    <source>
        <dbReference type="EMBL" id="SJZ35350.1"/>
    </source>
</evidence>
<organism evidence="1 2">
    <name type="scientific">Selenihalanaerobacter shriftii</name>
    <dbReference type="NCBI Taxonomy" id="142842"/>
    <lineage>
        <taxon>Bacteria</taxon>
        <taxon>Bacillati</taxon>
        <taxon>Bacillota</taxon>
        <taxon>Clostridia</taxon>
        <taxon>Halanaerobiales</taxon>
        <taxon>Halobacteroidaceae</taxon>
        <taxon>Selenihalanaerobacter</taxon>
    </lineage>
</organism>
<dbReference type="STRING" id="142842.SAMN02745118_00505"/>
<proteinExistence type="predicted"/>
<dbReference type="RefSeq" id="WP_078809017.1">
    <property type="nucleotide sequence ID" value="NZ_FUWM01000005.1"/>
</dbReference>
<gene>
    <name evidence="1" type="ORF">SAMN02745118_00505</name>
</gene>